<organism evidence="2 3">
    <name type="scientific">Coxiella burnetii (strain Dugway 5J108-111)</name>
    <dbReference type="NCBI Taxonomy" id="434922"/>
    <lineage>
        <taxon>Bacteria</taxon>
        <taxon>Pseudomonadati</taxon>
        <taxon>Pseudomonadota</taxon>
        <taxon>Gammaproteobacteria</taxon>
        <taxon>Legionellales</taxon>
        <taxon>Coxiellaceae</taxon>
        <taxon>Coxiella</taxon>
    </lineage>
</organism>
<name>A9KFD1_COXBN</name>
<proteinExistence type="predicted"/>
<dbReference type="KEGG" id="cbd:CBUD_0840"/>
<dbReference type="Gene3D" id="3.30.160.660">
    <property type="match status" value="1"/>
</dbReference>
<dbReference type="PANTHER" id="PTHR37809">
    <property type="entry name" value="RIBOSOMAL PROTEIN S12 METHYLTHIOTRANSFERASE ACCESSORY FACTOR YCAO"/>
    <property type="match status" value="1"/>
</dbReference>
<dbReference type="AlphaFoldDB" id="A9KFD1"/>
<dbReference type="InterPro" id="IPR003776">
    <property type="entry name" value="YcaO-like_dom"/>
</dbReference>
<feature type="domain" description="YcaO" evidence="1">
    <location>
        <begin position="57"/>
        <end position="416"/>
    </location>
</feature>
<evidence type="ECO:0000259" key="1">
    <source>
        <dbReference type="PROSITE" id="PS51664"/>
    </source>
</evidence>
<sequence length="416" mass="47117">MIDNAVYERKMPPKEALKLIQHEFKNLELDARYLEKGNSIKTWQCFLTTPDGREFIGCGKGFVIQSKVSATFEAFEHYIDHQTHVVEFNADENVFSCAETQDFNKLMSLGELPNEFIKKIDLRKKLPWLRYKSFYGDSVLSFPLFLAVPSYSHESRLEVDEVGAEFSSELSNTTGSASGTSFEEAAIHALNECIERDATSLFLAKTYIKHDPIMVVDKETLPQYLRTAIGRLEKEYDDFIVIVDITYDFGVPSFCASFTRQEYPIQPKGFGTSLNSAYAIERALLEALQPLQLRTKKLNQVEKNTLQRLKDYPLFMDAAKADVGKLIAEKHYKEVDYNHLPTLTDADLKTQLSSILCAISNCGYSAYYSISTVLATNITCVKVLVPGLDKFHLVQLGKKIMPGKRCYDAIGFNESL</sequence>
<dbReference type="Gene3D" id="3.30.1330.230">
    <property type="match status" value="1"/>
</dbReference>
<protein>
    <submittedName>
        <fullName evidence="2">Hypothetical cytosolic protein</fullName>
    </submittedName>
</protein>
<dbReference type="EMBL" id="CP000733">
    <property type="protein sequence ID" value="ABS77664.1"/>
    <property type="molecule type" value="Genomic_DNA"/>
</dbReference>
<gene>
    <name evidence="2" type="ordered locus">CBUD_0840</name>
</gene>
<dbReference type="PANTHER" id="PTHR37809:SF1">
    <property type="entry name" value="RIBOSOMAL PROTEIN S12 METHYLTHIOTRANSFERASE ACCESSORY FACTOR YCAO"/>
    <property type="match status" value="1"/>
</dbReference>
<evidence type="ECO:0000313" key="2">
    <source>
        <dbReference type="EMBL" id="ABS77664.1"/>
    </source>
</evidence>
<evidence type="ECO:0000313" key="3">
    <source>
        <dbReference type="Proteomes" id="UP000008555"/>
    </source>
</evidence>
<dbReference type="Proteomes" id="UP000008555">
    <property type="component" value="Chromosome"/>
</dbReference>
<dbReference type="Pfam" id="PF02624">
    <property type="entry name" value="YcaO"/>
    <property type="match status" value="1"/>
</dbReference>
<dbReference type="RefSeq" id="WP_011996776.1">
    <property type="nucleotide sequence ID" value="NC_009727.1"/>
</dbReference>
<dbReference type="PROSITE" id="PS51664">
    <property type="entry name" value="YCAO"/>
    <property type="match status" value="1"/>
</dbReference>
<dbReference type="NCBIfam" id="TIGR00702">
    <property type="entry name" value="YcaO-type kinase domain"/>
    <property type="match status" value="1"/>
</dbReference>
<dbReference type="HOGENOM" id="CLU_056363_0_0_6"/>
<accession>A9KFD1</accession>
<reference evidence="2 3" key="1">
    <citation type="journal article" date="2009" name="Infect. Immun.">
        <title>Comparative genomics reveal extensive transposon-mediated genomic plasticity and diversity among potential effector proteins within the genus Coxiella.</title>
        <authorList>
            <person name="Beare P.A."/>
            <person name="Unsworth N."/>
            <person name="Andoh M."/>
            <person name="Voth D.E."/>
            <person name="Omsland A."/>
            <person name="Gilk S.D."/>
            <person name="Williams K.P."/>
            <person name="Sobral B.W."/>
            <person name="Kupko J.J.III."/>
            <person name="Porcella S.F."/>
            <person name="Samuel J.E."/>
            <person name="Heinzen R.A."/>
        </authorList>
    </citation>
    <scope>NUCLEOTIDE SEQUENCE [LARGE SCALE GENOMIC DNA]</scope>
    <source>
        <strain evidence="2 3">Dugway 5J108-111</strain>
    </source>
</reference>
<dbReference type="Gene3D" id="3.30.40.250">
    <property type="match status" value="1"/>
</dbReference>